<proteinExistence type="predicted"/>
<reference evidence="2 3" key="1">
    <citation type="journal article" date="2020" name="Nature">
        <title>Six reference-quality genomes reveal evolution of bat adaptations.</title>
        <authorList>
            <person name="Jebb D."/>
            <person name="Huang Z."/>
            <person name="Pippel M."/>
            <person name="Hughes G.M."/>
            <person name="Lavrichenko K."/>
            <person name="Devanna P."/>
            <person name="Winkler S."/>
            <person name="Jermiin L.S."/>
            <person name="Skirmuntt E.C."/>
            <person name="Katzourakis A."/>
            <person name="Burkitt-Gray L."/>
            <person name="Ray D.A."/>
            <person name="Sullivan K.A.M."/>
            <person name="Roscito J.G."/>
            <person name="Kirilenko B.M."/>
            <person name="Davalos L.M."/>
            <person name="Corthals A.P."/>
            <person name="Power M.L."/>
            <person name="Jones G."/>
            <person name="Ransome R.D."/>
            <person name="Dechmann D.K.N."/>
            <person name="Locatelli A.G."/>
            <person name="Puechmaille S.J."/>
            <person name="Fedrigo O."/>
            <person name="Jarvis E.D."/>
            <person name="Hiller M."/>
            <person name="Vernes S.C."/>
            <person name="Myers E.W."/>
            <person name="Teeling E.C."/>
        </authorList>
    </citation>
    <scope>NUCLEOTIDE SEQUENCE [LARGE SCALE GENOMIC DNA]</scope>
    <source>
        <strain evidence="2">MPipKuh1</strain>
        <tissue evidence="2">Flight muscle</tissue>
    </source>
</reference>
<comment type="caution">
    <text evidence="2">The sequence shown here is derived from an EMBL/GenBank/DDBJ whole genome shotgun (WGS) entry which is preliminary data.</text>
</comment>
<evidence type="ECO:0000313" key="3">
    <source>
        <dbReference type="Proteomes" id="UP000558488"/>
    </source>
</evidence>
<dbReference type="Proteomes" id="UP000558488">
    <property type="component" value="Unassembled WGS sequence"/>
</dbReference>
<protein>
    <submittedName>
        <fullName evidence="2">Uncharacterized protein</fullName>
    </submittedName>
</protein>
<keyword evidence="3" id="KW-1185">Reference proteome</keyword>
<evidence type="ECO:0000256" key="1">
    <source>
        <dbReference type="SAM" id="MobiDB-lite"/>
    </source>
</evidence>
<gene>
    <name evidence="2" type="ORF">mPipKuh1_010801</name>
</gene>
<dbReference type="EMBL" id="JACAGB010000009">
    <property type="protein sequence ID" value="KAF6343094.1"/>
    <property type="molecule type" value="Genomic_DNA"/>
</dbReference>
<feature type="region of interest" description="Disordered" evidence="1">
    <location>
        <begin position="1"/>
        <end position="133"/>
    </location>
</feature>
<evidence type="ECO:0000313" key="2">
    <source>
        <dbReference type="EMBL" id="KAF6343094.1"/>
    </source>
</evidence>
<accession>A0A7J7X0G2</accession>
<dbReference type="AlphaFoldDB" id="A0A7J7X0G2"/>
<feature type="compositionally biased region" description="Polar residues" evidence="1">
    <location>
        <begin position="106"/>
        <end position="120"/>
    </location>
</feature>
<organism evidence="2 3">
    <name type="scientific">Pipistrellus kuhlii</name>
    <name type="common">Kuhl's pipistrelle</name>
    <dbReference type="NCBI Taxonomy" id="59472"/>
    <lineage>
        <taxon>Eukaryota</taxon>
        <taxon>Metazoa</taxon>
        <taxon>Chordata</taxon>
        <taxon>Craniata</taxon>
        <taxon>Vertebrata</taxon>
        <taxon>Euteleostomi</taxon>
        <taxon>Mammalia</taxon>
        <taxon>Eutheria</taxon>
        <taxon>Laurasiatheria</taxon>
        <taxon>Chiroptera</taxon>
        <taxon>Yangochiroptera</taxon>
        <taxon>Vespertilionidae</taxon>
        <taxon>Pipistrellus</taxon>
    </lineage>
</organism>
<name>A0A7J7X0G2_PIPKU</name>
<feature type="compositionally biased region" description="Basic and acidic residues" evidence="1">
    <location>
        <begin position="83"/>
        <end position="93"/>
    </location>
</feature>
<sequence>MQTLREAAAANGEKVTGAADPKGKRKKHRLLERASPPPPPTPSDELWRLHPRRGHRLRIELGLGPAAQVSSAASRDAAGGRGRARERAWEPGTRRRHRGRSAPSAGGTTHLSSSHSPNSQRLDKPIKNTLGRQNVEEQQTVYFLIKQWKSPARNVRRRSSSGSFQY</sequence>